<evidence type="ECO:0000313" key="3">
    <source>
        <dbReference type="Proteomes" id="UP000284706"/>
    </source>
</evidence>
<sequence length="536" mass="60248">MVAAGKPFPLDQSIVWKILGIAIDSGSPEGSPSALITLRKTSQVCSSWRRLVLTTSSWWGKSINLDHLRQQTDSWRNEVWQRAGLSLLDISGNCGPSTGAAMFLASILDQHWHRVRSLSLNRQDAQRSCEAILRVVQRPAPHLELFMVPFIFPGNGIYSPPDFPLFSGSFSCLKRFNSFNYPFDSRGPWVSQLRELYLWDNHYNDPRQLLDLLSHMPFLEAFEIRGTNEIIAGNSSANPLPKASLPMLVRMFLDTTTSFSSWSRVLENIIPAKHSGLWIYHHATAALSQDDIESLCHLLSLHASRYFGARRTSNLFLYLGDNEFNLRHGSEEDQYDDSDDSSESSGPGSLTPNNFAFIVECPNSLPGNAVQSLISAFIQTPLQLNDIKELTLTVATASLSPHEPAFIRIMDTLSSIEMIETDPTTLKFILDAAIGRSATVLPRLQEIQLPFADDVSNAPSLIDQFLSWRWERGTPIQLLDLQRPYSRLRGDFSLLEKYKDLRVFWYDTRGRRVKYICGSGNAATLDFATSPSWLSG</sequence>
<gene>
    <name evidence="2" type="ORF">CVT26_007457</name>
</gene>
<dbReference type="Gene3D" id="3.80.10.10">
    <property type="entry name" value="Ribonuclease Inhibitor"/>
    <property type="match status" value="1"/>
</dbReference>
<dbReference type="InterPro" id="IPR032675">
    <property type="entry name" value="LRR_dom_sf"/>
</dbReference>
<evidence type="ECO:0000256" key="1">
    <source>
        <dbReference type="SAM" id="MobiDB-lite"/>
    </source>
</evidence>
<dbReference type="OrthoDB" id="3030276at2759"/>
<proteinExistence type="predicted"/>
<reference evidence="2 3" key="1">
    <citation type="journal article" date="2018" name="Evol. Lett.">
        <title>Horizontal gene cluster transfer increased hallucinogenic mushroom diversity.</title>
        <authorList>
            <person name="Reynolds H.T."/>
            <person name="Vijayakumar V."/>
            <person name="Gluck-Thaler E."/>
            <person name="Korotkin H.B."/>
            <person name="Matheny P.B."/>
            <person name="Slot J.C."/>
        </authorList>
    </citation>
    <scope>NUCLEOTIDE SEQUENCE [LARGE SCALE GENOMIC DNA]</scope>
    <source>
        <strain evidence="2 3">SRW20</strain>
    </source>
</reference>
<feature type="compositionally biased region" description="Acidic residues" evidence="1">
    <location>
        <begin position="332"/>
        <end position="342"/>
    </location>
</feature>
<accession>A0A409WLH6</accession>
<dbReference type="AlphaFoldDB" id="A0A409WLH6"/>
<comment type="caution">
    <text evidence="2">The sequence shown here is derived from an EMBL/GenBank/DDBJ whole genome shotgun (WGS) entry which is preliminary data.</text>
</comment>
<keyword evidence="3" id="KW-1185">Reference proteome</keyword>
<organism evidence="2 3">
    <name type="scientific">Gymnopilus dilepis</name>
    <dbReference type="NCBI Taxonomy" id="231916"/>
    <lineage>
        <taxon>Eukaryota</taxon>
        <taxon>Fungi</taxon>
        <taxon>Dikarya</taxon>
        <taxon>Basidiomycota</taxon>
        <taxon>Agaricomycotina</taxon>
        <taxon>Agaricomycetes</taxon>
        <taxon>Agaricomycetidae</taxon>
        <taxon>Agaricales</taxon>
        <taxon>Agaricineae</taxon>
        <taxon>Hymenogastraceae</taxon>
        <taxon>Gymnopilus</taxon>
    </lineage>
</organism>
<evidence type="ECO:0000313" key="2">
    <source>
        <dbReference type="EMBL" id="PPQ79342.1"/>
    </source>
</evidence>
<protein>
    <recommendedName>
        <fullName evidence="4">F-box domain-containing protein</fullName>
    </recommendedName>
</protein>
<dbReference type="InParanoid" id="A0A409WLH6"/>
<dbReference type="Proteomes" id="UP000284706">
    <property type="component" value="Unassembled WGS sequence"/>
</dbReference>
<evidence type="ECO:0008006" key="4">
    <source>
        <dbReference type="Google" id="ProtNLM"/>
    </source>
</evidence>
<feature type="region of interest" description="Disordered" evidence="1">
    <location>
        <begin position="329"/>
        <end position="348"/>
    </location>
</feature>
<name>A0A409WLH6_9AGAR</name>
<dbReference type="EMBL" id="NHYE01005005">
    <property type="protein sequence ID" value="PPQ79342.1"/>
    <property type="molecule type" value="Genomic_DNA"/>
</dbReference>